<keyword evidence="3" id="KW-1185">Reference proteome</keyword>
<accession>A0A518FZY1</accession>
<feature type="domain" description="PSP1 C-terminal" evidence="1">
    <location>
        <begin position="50"/>
        <end position="135"/>
    </location>
</feature>
<organism evidence="2 3">
    <name type="scientific">Aureliella helgolandensis</name>
    <dbReference type="NCBI Taxonomy" id="2527968"/>
    <lineage>
        <taxon>Bacteria</taxon>
        <taxon>Pseudomonadati</taxon>
        <taxon>Planctomycetota</taxon>
        <taxon>Planctomycetia</taxon>
        <taxon>Pirellulales</taxon>
        <taxon>Pirellulaceae</taxon>
        <taxon>Aureliella</taxon>
    </lineage>
</organism>
<evidence type="ECO:0000313" key="2">
    <source>
        <dbReference type="EMBL" id="QDV21876.1"/>
    </source>
</evidence>
<dbReference type="EMBL" id="CP036298">
    <property type="protein sequence ID" value="QDV21876.1"/>
    <property type="molecule type" value="Genomic_DNA"/>
</dbReference>
<reference evidence="2 3" key="1">
    <citation type="submission" date="2019-02" db="EMBL/GenBank/DDBJ databases">
        <title>Deep-cultivation of Planctomycetes and their phenomic and genomic characterization uncovers novel biology.</title>
        <authorList>
            <person name="Wiegand S."/>
            <person name="Jogler M."/>
            <person name="Boedeker C."/>
            <person name="Pinto D."/>
            <person name="Vollmers J."/>
            <person name="Rivas-Marin E."/>
            <person name="Kohn T."/>
            <person name="Peeters S.H."/>
            <person name="Heuer A."/>
            <person name="Rast P."/>
            <person name="Oberbeckmann S."/>
            <person name="Bunk B."/>
            <person name="Jeske O."/>
            <person name="Meyerdierks A."/>
            <person name="Storesund J.E."/>
            <person name="Kallscheuer N."/>
            <person name="Luecker S."/>
            <person name="Lage O.M."/>
            <person name="Pohl T."/>
            <person name="Merkel B.J."/>
            <person name="Hornburger P."/>
            <person name="Mueller R.-W."/>
            <person name="Bruemmer F."/>
            <person name="Labrenz M."/>
            <person name="Spormann A.M."/>
            <person name="Op den Camp H."/>
            <person name="Overmann J."/>
            <person name="Amann R."/>
            <person name="Jetten M.S.M."/>
            <person name="Mascher T."/>
            <person name="Medema M.H."/>
            <person name="Devos D.P."/>
            <person name="Kaster A.-K."/>
            <person name="Ovreas L."/>
            <person name="Rohde M."/>
            <person name="Galperin M.Y."/>
            <person name="Jogler C."/>
        </authorList>
    </citation>
    <scope>NUCLEOTIDE SEQUENCE [LARGE SCALE GENOMIC DNA]</scope>
    <source>
        <strain evidence="2 3">Q31a</strain>
    </source>
</reference>
<dbReference type="InterPro" id="IPR007557">
    <property type="entry name" value="PSP1_C"/>
</dbReference>
<dbReference type="OrthoDB" id="287205at2"/>
<proteinExistence type="predicted"/>
<evidence type="ECO:0000313" key="3">
    <source>
        <dbReference type="Proteomes" id="UP000318017"/>
    </source>
</evidence>
<dbReference type="RefSeq" id="WP_145072610.1">
    <property type="nucleotide sequence ID" value="NZ_CP036298.1"/>
</dbReference>
<sequence length="176" mass="18958">MGHVGRFRLDEDVLVRRGTRAVCRTSRGLELGTVLGPARSGGGTADLADGRILRKMAPEDEMLWGHLQGLGRDAHSGCCDWLNSQGIDATLLEVEPLLDGKTLYFHFLSEIDDGVQEYLDHLVSLYEERVRDSKFAKLLEHGCGPGCGTEKAVNGCGSRGGCAVCKIASACNKKPA</sequence>
<dbReference type="KEGG" id="ahel:Q31a_01550"/>
<dbReference type="AlphaFoldDB" id="A0A518FZY1"/>
<dbReference type="Proteomes" id="UP000318017">
    <property type="component" value="Chromosome"/>
</dbReference>
<gene>
    <name evidence="2" type="ORF">Q31a_01550</name>
</gene>
<evidence type="ECO:0000259" key="1">
    <source>
        <dbReference type="PROSITE" id="PS51411"/>
    </source>
</evidence>
<name>A0A518FZY1_9BACT</name>
<protein>
    <recommendedName>
        <fullName evidence="1">PSP1 C-terminal domain-containing protein</fullName>
    </recommendedName>
</protein>
<dbReference type="PROSITE" id="PS51411">
    <property type="entry name" value="PSP1_C"/>
    <property type="match status" value="1"/>
</dbReference>